<sequence>MGQFGGANSQRRSARSEIIAELKPLGTKHYLVSLTAYSAVQDLFHTAANSISGKYEFLVTEI</sequence>
<reference evidence="1" key="1">
    <citation type="submission" date="2019-12" db="EMBL/GenBank/DDBJ databases">
        <title>Genome sequencing and annotation of Brassica cretica.</title>
        <authorList>
            <person name="Studholme D.J."/>
            <person name="Sarris P.F."/>
        </authorList>
    </citation>
    <scope>NUCLEOTIDE SEQUENCE</scope>
    <source>
        <strain evidence="1">PFS-102/07</strain>
        <tissue evidence="1">Leaf</tissue>
    </source>
</reference>
<name>A0A3N6R5I8_BRACR</name>
<dbReference type="Proteomes" id="UP000266723">
    <property type="component" value="Unassembled WGS sequence"/>
</dbReference>
<evidence type="ECO:0000313" key="2">
    <source>
        <dbReference type="EMBL" id="KAF3575850.1"/>
    </source>
</evidence>
<protein>
    <submittedName>
        <fullName evidence="1">Uncharacterized protein</fullName>
    </submittedName>
</protein>
<proteinExistence type="predicted"/>
<evidence type="ECO:0000313" key="3">
    <source>
        <dbReference type="Proteomes" id="UP000266723"/>
    </source>
</evidence>
<comment type="caution">
    <text evidence="1">The sequence shown here is derived from an EMBL/GenBank/DDBJ whole genome shotgun (WGS) entry which is preliminary data.</text>
</comment>
<gene>
    <name evidence="2" type="ORF">DY000_02030580</name>
    <name evidence="1" type="ORF">F2Q70_00034082</name>
</gene>
<reference evidence="2" key="2">
    <citation type="submission" date="2019-12" db="EMBL/GenBank/DDBJ databases">
        <authorList>
            <person name="Studholme D.J."/>
            <person name="Sarris P."/>
        </authorList>
    </citation>
    <scope>NUCLEOTIDE SEQUENCE</scope>
    <source>
        <strain evidence="2">PFS-1207/04</strain>
        <tissue evidence="2">Leaf</tissue>
    </source>
</reference>
<reference evidence="2 3" key="3">
    <citation type="journal article" date="2020" name="BMC Genomics">
        <title>Intraspecific diversification of the crop wild relative Brassica cretica Lam. using demographic model selection.</title>
        <authorList>
            <person name="Kioukis A."/>
            <person name="Michalopoulou V.A."/>
            <person name="Briers L."/>
            <person name="Pirintsos S."/>
            <person name="Studholme D.J."/>
            <person name="Pavlidis P."/>
            <person name="Sarris P.F."/>
        </authorList>
    </citation>
    <scope>NUCLEOTIDE SEQUENCE [LARGE SCALE GENOMIC DNA]</scope>
    <source>
        <strain evidence="3">cv. PFS-1207/04</strain>
        <strain evidence="2">PFS-1207/04</strain>
    </source>
</reference>
<dbReference type="EMBL" id="QGKY02000246">
    <property type="protein sequence ID" value="KAF2585368.1"/>
    <property type="molecule type" value="Genomic_DNA"/>
</dbReference>
<keyword evidence="3" id="KW-1185">Reference proteome</keyword>
<organism evidence="1">
    <name type="scientific">Brassica cretica</name>
    <name type="common">Mustard</name>
    <dbReference type="NCBI Taxonomy" id="69181"/>
    <lineage>
        <taxon>Eukaryota</taxon>
        <taxon>Viridiplantae</taxon>
        <taxon>Streptophyta</taxon>
        <taxon>Embryophyta</taxon>
        <taxon>Tracheophyta</taxon>
        <taxon>Spermatophyta</taxon>
        <taxon>Magnoliopsida</taxon>
        <taxon>eudicotyledons</taxon>
        <taxon>Gunneridae</taxon>
        <taxon>Pentapetalae</taxon>
        <taxon>rosids</taxon>
        <taxon>malvids</taxon>
        <taxon>Brassicales</taxon>
        <taxon>Brassicaceae</taxon>
        <taxon>Brassiceae</taxon>
        <taxon>Brassica</taxon>
    </lineage>
</organism>
<dbReference type="AlphaFoldDB" id="A0A3N6R5I8"/>
<evidence type="ECO:0000313" key="1">
    <source>
        <dbReference type="EMBL" id="KAF2585368.1"/>
    </source>
</evidence>
<accession>A0A3N6R5I8</accession>
<dbReference type="EMBL" id="QGKV02000649">
    <property type="protein sequence ID" value="KAF3575850.1"/>
    <property type="molecule type" value="Genomic_DNA"/>
</dbReference>